<dbReference type="InterPro" id="IPR046346">
    <property type="entry name" value="Aminoacid_DH-like_N_sf"/>
</dbReference>
<keyword evidence="5 12" id="KW-0658">Purine biosynthesis</keyword>
<dbReference type="CDD" id="cd01080">
    <property type="entry name" value="NAD_bind_m-THF_DH_Cyclohyd"/>
    <property type="match status" value="1"/>
</dbReference>
<evidence type="ECO:0000256" key="8">
    <source>
        <dbReference type="ARBA" id="ARBA00023002"/>
    </source>
</evidence>
<feature type="binding site" evidence="12">
    <location>
        <begin position="166"/>
        <end position="168"/>
    </location>
    <ligand>
        <name>NADP(+)</name>
        <dbReference type="ChEBI" id="CHEBI:58349"/>
    </ligand>
</feature>
<feature type="domain" description="Tetrahydrofolate dehydrogenase/cyclohydrolase catalytic" evidence="13">
    <location>
        <begin position="6"/>
        <end position="120"/>
    </location>
</feature>
<evidence type="ECO:0000259" key="14">
    <source>
        <dbReference type="Pfam" id="PF02882"/>
    </source>
</evidence>
<comment type="pathway">
    <text evidence="1 12">One-carbon metabolism; tetrahydrofolate interconversion.</text>
</comment>
<evidence type="ECO:0000256" key="5">
    <source>
        <dbReference type="ARBA" id="ARBA00022755"/>
    </source>
</evidence>
<dbReference type="FunFam" id="3.40.50.720:FF:000094">
    <property type="entry name" value="Bifunctional protein FolD"/>
    <property type="match status" value="1"/>
</dbReference>
<comment type="similarity">
    <text evidence="12">Belongs to the tetrahydrofolate dehydrogenase/cyclohydrolase family.</text>
</comment>
<feature type="binding site" evidence="12">
    <location>
        <position position="232"/>
    </location>
    <ligand>
        <name>NADP(+)</name>
        <dbReference type="ChEBI" id="CHEBI:58349"/>
    </ligand>
</feature>
<keyword evidence="9 12" id="KW-0368">Histidine biosynthesis</keyword>
<dbReference type="InterPro" id="IPR036291">
    <property type="entry name" value="NAD(P)-bd_dom_sf"/>
</dbReference>
<evidence type="ECO:0000259" key="13">
    <source>
        <dbReference type="Pfam" id="PF00763"/>
    </source>
</evidence>
<keyword evidence="8 12" id="KW-0560">Oxidoreductase</keyword>
<comment type="catalytic activity">
    <reaction evidence="12">
        <text>(6R)-5,10-methylene-5,6,7,8-tetrahydrofolate + NADP(+) = (6R)-5,10-methenyltetrahydrofolate + NADPH</text>
        <dbReference type="Rhea" id="RHEA:22812"/>
        <dbReference type="ChEBI" id="CHEBI:15636"/>
        <dbReference type="ChEBI" id="CHEBI:57455"/>
        <dbReference type="ChEBI" id="CHEBI:57783"/>
        <dbReference type="ChEBI" id="CHEBI:58349"/>
        <dbReference type="EC" id="1.5.1.5"/>
    </reaction>
</comment>
<dbReference type="NCBIfam" id="NF008058">
    <property type="entry name" value="PRK10792.1"/>
    <property type="match status" value="1"/>
</dbReference>
<keyword evidence="6 12" id="KW-0378">Hydrolase</keyword>
<evidence type="ECO:0000256" key="3">
    <source>
        <dbReference type="ARBA" id="ARBA00022563"/>
    </source>
</evidence>
<reference evidence="15 16" key="1">
    <citation type="journal article" date="2009" name="J. Bacteriol.">
        <title>Draft genome sequence of the extremely acidophilic bacterium Acidithiobacillus caldus ATCC 51756 reveals metabolic versatility in the genus Acidithiobacillus.</title>
        <authorList>
            <person name="Valdes J."/>
            <person name="Quatrini R."/>
            <person name="Hallberg K."/>
            <person name="Dopson M."/>
            <person name="Valenzuela P.D."/>
            <person name="Holmes D.S."/>
        </authorList>
    </citation>
    <scope>NUCLEOTIDE SEQUENCE [LARGE SCALE GENOMIC DNA]</scope>
    <source>
        <strain evidence="16">ATCC 51756 / DSM 8584 / KU</strain>
        <plasmid evidence="16">megaPlasmid mpAca1.1</plasmid>
    </source>
</reference>
<dbReference type="eggNOG" id="COG0190">
    <property type="taxonomic scope" value="Bacteria"/>
</dbReference>
<dbReference type="KEGG" id="acz:Acaty_m0191"/>
<dbReference type="GO" id="GO:0000105">
    <property type="term" value="P:L-histidine biosynthetic process"/>
    <property type="evidence" value="ECO:0007669"/>
    <property type="project" value="UniProtKB-KW"/>
</dbReference>
<dbReference type="PRINTS" id="PR00085">
    <property type="entry name" value="THFDHDRGNASE"/>
</dbReference>
<evidence type="ECO:0000256" key="11">
    <source>
        <dbReference type="ARBA" id="ARBA00023268"/>
    </source>
</evidence>
<dbReference type="GO" id="GO:0006164">
    <property type="term" value="P:purine nucleotide biosynthetic process"/>
    <property type="evidence" value="ECO:0007669"/>
    <property type="project" value="UniProtKB-KW"/>
</dbReference>
<dbReference type="Gene3D" id="3.40.50.720">
    <property type="entry name" value="NAD(P)-binding Rossmann-like Domain"/>
    <property type="match status" value="1"/>
</dbReference>
<dbReference type="InterPro" id="IPR020867">
    <property type="entry name" value="THF_DH/CycHdrlase_CS"/>
</dbReference>
<proteinExistence type="inferred from homology"/>
<evidence type="ECO:0000256" key="6">
    <source>
        <dbReference type="ARBA" id="ARBA00022801"/>
    </source>
</evidence>
<evidence type="ECO:0000256" key="9">
    <source>
        <dbReference type="ARBA" id="ARBA00023102"/>
    </source>
</evidence>
<dbReference type="GO" id="GO:0004488">
    <property type="term" value="F:methylenetetrahydrofolate dehydrogenase (NADP+) activity"/>
    <property type="evidence" value="ECO:0007669"/>
    <property type="project" value="UniProtKB-UniRule"/>
</dbReference>
<name>A0A059ZVM3_ACICK</name>
<dbReference type="GO" id="GO:0035999">
    <property type="term" value="P:tetrahydrofolate interconversion"/>
    <property type="evidence" value="ECO:0007669"/>
    <property type="project" value="UniProtKB-UniRule"/>
</dbReference>
<dbReference type="SUPFAM" id="SSF53223">
    <property type="entry name" value="Aminoacid dehydrogenase-like, N-terminal domain"/>
    <property type="match status" value="1"/>
</dbReference>
<comment type="caution">
    <text evidence="12">Lacks conserved residue(s) required for the propagation of feature annotation.</text>
</comment>
<dbReference type="InterPro" id="IPR020631">
    <property type="entry name" value="THF_DH/CycHdrlase_NAD-bd_dom"/>
</dbReference>
<gene>
    <name evidence="12" type="primary">folD</name>
    <name evidence="15" type="ORF">Acaty_m0191</name>
</gene>
<evidence type="ECO:0000313" key="16">
    <source>
        <dbReference type="Proteomes" id="UP000005522"/>
    </source>
</evidence>
<dbReference type="InterPro" id="IPR020630">
    <property type="entry name" value="THF_DH/CycHdrlase_cat_dom"/>
</dbReference>
<evidence type="ECO:0000256" key="7">
    <source>
        <dbReference type="ARBA" id="ARBA00022857"/>
    </source>
</evidence>
<accession>A0A059ZVM3</accession>
<keyword evidence="7 12" id="KW-0521">NADP</keyword>
<evidence type="ECO:0000313" key="15">
    <source>
        <dbReference type="EMBL" id="AIA56764.1"/>
    </source>
</evidence>
<comment type="function">
    <text evidence="12">Catalyzes the oxidation of 5,10-methylenetetrahydrofolate to 5,10-methenyltetrahydrofolate and then the hydrolysis of 5,10-methenyltetrahydrofolate to 10-formyltetrahydrofolate.</text>
</comment>
<evidence type="ECO:0000256" key="2">
    <source>
        <dbReference type="ARBA" id="ARBA00011738"/>
    </source>
</evidence>
<geneLocation type="plasmid" evidence="16">
    <name>megaPlasmid mpAca1.1</name>
</geneLocation>
<keyword evidence="4 12" id="KW-0028">Amino-acid biosynthesis</keyword>
<evidence type="ECO:0000256" key="4">
    <source>
        <dbReference type="ARBA" id="ARBA00022605"/>
    </source>
</evidence>
<dbReference type="Proteomes" id="UP000005522">
    <property type="component" value="Plasmid megap mpAca1.1"/>
</dbReference>
<dbReference type="RefSeq" id="WP_004867617.1">
    <property type="nucleotide sequence ID" value="NZ_CP005987.1"/>
</dbReference>
<dbReference type="EC" id="3.5.4.9" evidence="12"/>
<keyword evidence="10 12" id="KW-0486">Methionine biosynthesis</keyword>
<dbReference type="GO" id="GO:0005829">
    <property type="term" value="C:cytosol"/>
    <property type="evidence" value="ECO:0007669"/>
    <property type="project" value="TreeGrafter"/>
</dbReference>
<dbReference type="Pfam" id="PF02882">
    <property type="entry name" value="THF_DHG_CYH_C"/>
    <property type="match status" value="1"/>
</dbReference>
<dbReference type="EC" id="1.5.1.5" evidence="12"/>
<keyword evidence="3 12" id="KW-0554">One-carbon metabolism</keyword>
<dbReference type="EMBL" id="CP005987">
    <property type="protein sequence ID" value="AIA56764.1"/>
    <property type="molecule type" value="Genomic_DNA"/>
</dbReference>
<dbReference type="InterPro" id="IPR000672">
    <property type="entry name" value="THF_DH/CycHdrlase"/>
</dbReference>
<dbReference type="Gene3D" id="3.40.50.10860">
    <property type="entry name" value="Leucine Dehydrogenase, chain A, domain 1"/>
    <property type="match status" value="1"/>
</dbReference>
<dbReference type="PROSITE" id="PS00767">
    <property type="entry name" value="THF_DHG_CYH_2"/>
    <property type="match status" value="1"/>
</dbReference>
<dbReference type="PROSITE" id="PS00766">
    <property type="entry name" value="THF_DHG_CYH_1"/>
    <property type="match status" value="1"/>
</dbReference>
<dbReference type="SUPFAM" id="SSF51735">
    <property type="entry name" value="NAD(P)-binding Rossmann-fold domains"/>
    <property type="match status" value="1"/>
</dbReference>
<dbReference type="HOGENOM" id="CLU_034045_2_1_6"/>
<dbReference type="GO" id="GO:0004477">
    <property type="term" value="F:methenyltetrahydrofolate cyclohydrolase activity"/>
    <property type="evidence" value="ECO:0007669"/>
    <property type="project" value="UniProtKB-UniRule"/>
</dbReference>
<dbReference type="UniPathway" id="UPA00193"/>
<dbReference type="PANTHER" id="PTHR48099:SF5">
    <property type="entry name" value="C-1-TETRAHYDROFOLATE SYNTHASE, CYTOPLASMIC"/>
    <property type="match status" value="1"/>
</dbReference>
<protein>
    <recommendedName>
        <fullName evidence="12">Bifunctional protein FolD</fullName>
    </recommendedName>
    <domain>
        <recommendedName>
            <fullName evidence="12">Methylenetetrahydrofolate dehydrogenase</fullName>
            <ecNumber evidence="12">1.5.1.5</ecNumber>
        </recommendedName>
    </domain>
    <domain>
        <recommendedName>
            <fullName evidence="12">Methenyltetrahydrofolate cyclohydrolase</fullName>
            <ecNumber evidence="12">3.5.4.9</ecNumber>
        </recommendedName>
    </domain>
</protein>
<dbReference type="FunFam" id="3.40.50.10860:FF:000005">
    <property type="entry name" value="C-1-tetrahydrofolate synthase, cytoplasmic, putative"/>
    <property type="match status" value="1"/>
</dbReference>
<dbReference type="GO" id="GO:0009086">
    <property type="term" value="P:methionine biosynthetic process"/>
    <property type="evidence" value="ECO:0007669"/>
    <property type="project" value="UniProtKB-KW"/>
</dbReference>
<comment type="subunit">
    <text evidence="2 12">Homodimer.</text>
</comment>
<evidence type="ECO:0000256" key="10">
    <source>
        <dbReference type="ARBA" id="ARBA00023167"/>
    </source>
</evidence>
<feature type="domain" description="Tetrahydrofolate dehydrogenase/cyclohydrolase NAD(P)-binding" evidence="14">
    <location>
        <begin position="140"/>
        <end position="281"/>
    </location>
</feature>
<evidence type="ECO:0000256" key="1">
    <source>
        <dbReference type="ARBA" id="ARBA00004777"/>
    </source>
</evidence>
<evidence type="ECO:0000256" key="12">
    <source>
        <dbReference type="HAMAP-Rule" id="MF_01576"/>
    </source>
</evidence>
<dbReference type="HAMAP" id="MF_01576">
    <property type="entry name" value="THF_DHG_CYH"/>
    <property type="match status" value="1"/>
</dbReference>
<organism evidence="15 16">
    <name type="scientific">Acidithiobacillus caldus (strain ATCC 51756 / DSM 8584 / KU)</name>
    <dbReference type="NCBI Taxonomy" id="637389"/>
    <lineage>
        <taxon>Bacteria</taxon>
        <taxon>Pseudomonadati</taxon>
        <taxon>Pseudomonadota</taxon>
        <taxon>Acidithiobacillia</taxon>
        <taxon>Acidithiobacillales</taxon>
        <taxon>Acidithiobacillaceae</taxon>
        <taxon>Acidithiobacillus</taxon>
    </lineage>
</organism>
<keyword evidence="15" id="KW-0614">Plasmid</keyword>
<dbReference type="AlphaFoldDB" id="A0A059ZVM3"/>
<comment type="catalytic activity">
    <reaction evidence="12">
        <text>(6R)-5,10-methenyltetrahydrofolate + H2O = (6R)-10-formyltetrahydrofolate + H(+)</text>
        <dbReference type="Rhea" id="RHEA:23700"/>
        <dbReference type="ChEBI" id="CHEBI:15377"/>
        <dbReference type="ChEBI" id="CHEBI:15378"/>
        <dbReference type="ChEBI" id="CHEBI:57455"/>
        <dbReference type="ChEBI" id="CHEBI:195366"/>
        <dbReference type="EC" id="3.5.4.9"/>
    </reaction>
</comment>
<dbReference type="Pfam" id="PF00763">
    <property type="entry name" value="THF_DHG_CYH"/>
    <property type="match status" value="1"/>
</dbReference>
<dbReference type="PANTHER" id="PTHR48099">
    <property type="entry name" value="C-1-TETRAHYDROFOLATE SYNTHASE, CYTOPLASMIC-RELATED"/>
    <property type="match status" value="1"/>
</dbReference>
<keyword evidence="11 12" id="KW-0511">Multifunctional enzyme</keyword>
<sequence>MTANILDGKSLARSIINDLSRRVSQLTFHKLTPALAVILIGDDPASALYVKNKANACDQCGIKNIIYRYNNNVSQQQIINDIYMLNDDPTIHGILVQLPLPKHIDIPHIIESISPRKDVDGFHPYNVGRLAVGSPTHLLPCTPKGVINLLKYNHISLSGANVVVIGASNIVGKPLSNMLINEGATVSICHKLTTNLSDHTRNADILISATGHAGLICSEMVKRAAVVVDVGISRNADGRIIGDVDYENVRKIASWITPVPGGVGPMTIAMLLENTVCAAERLLNISSA</sequence>